<dbReference type="EMBL" id="JAEPCR010000067">
    <property type="protein sequence ID" value="MCG7979451.1"/>
    <property type="molecule type" value="Genomic_DNA"/>
</dbReference>
<evidence type="ECO:0000313" key="2">
    <source>
        <dbReference type="Proteomes" id="UP000886674"/>
    </source>
</evidence>
<protein>
    <submittedName>
        <fullName evidence="1">Uncharacterized protein</fullName>
    </submittedName>
</protein>
<gene>
    <name evidence="1" type="ORF">JAY77_15060</name>
</gene>
<dbReference type="AlphaFoldDB" id="A0A9E4TU89"/>
<comment type="caution">
    <text evidence="1">The sequence shown here is derived from an EMBL/GenBank/DDBJ whole genome shotgun (WGS) entry which is preliminary data.</text>
</comment>
<accession>A0A9E4TU89</accession>
<dbReference type="Proteomes" id="UP000886674">
    <property type="component" value="Unassembled WGS sequence"/>
</dbReference>
<reference evidence="1" key="1">
    <citation type="journal article" date="2021" name="Proc. Natl. Acad. Sci. U.S.A.">
        <title>Global biogeography of chemosynthetic symbionts reveals both localized and globally distributed symbiont groups. .</title>
        <authorList>
            <person name="Osvatic J.T."/>
            <person name="Wilkins L.G.E."/>
            <person name="Leibrecht L."/>
            <person name="Leray M."/>
            <person name="Zauner S."/>
            <person name="Polzin J."/>
            <person name="Camacho Y."/>
            <person name="Gros O."/>
            <person name="van Gils J.A."/>
            <person name="Eisen J.A."/>
            <person name="Petersen J.M."/>
            <person name="Yuen B."/>
        </authorList>
    </citation>
    <scope>NUCLEOTIDE SEQUENCE</scope>
    <source>
        <strain evidence="1">MAGclacostrist055</strain>
    </source>
</reference>
<sequence>MKHQYPTKKTGLGPVGELLERARQRIASLELLISGSTLFLDRMPLLRVFRRQVTAEVSMLSEGINITLGFRVEFKTPYLHLPVEIDKTQVGSEDNQLGFRPASFRFFDWQSWEHMTGEISWLRERQVGISGKTHDFVSGFEYRVAAVPTASDNLGIRLAEGIDGTARVLVNRDIRQMKFEPVYWMLERGNDSYHIVAINSNELMVLIVSLSEIGSGNEQIYEKMIARLTDWVRFRFKGKSQEHTMLAFLVYVRDWGPLGMEPLYRGIKDVLTRLDITGAERILFDFYADNWGLRDNRHGRLLVIKTLEVLETQDAHRALEAISAHTQSQNIPPEESQLIRNAIHTYKEKA</sequence>
<name>A0A9E4TU89_9GAMM</name>
<proteinExistence type="predicted"/>
<organism evidence="1 2">
    <name type="scientific">Candidatus Thiodiazotropha taylori</name>
    <dbReference type="NCBI Taxonomy" id="2792791"/>
    <lineage>
        <taxon>Bacteria</taxon>
        <taxon>Pseudomonadati</taxon>
        <taxon>Pseudomonadota</taxon>
        <taxon>Gammaproteobacteria</taxon>
        <taxon>Chromatiales</taxon>
        <taxon>Sedimenticolaceae</taxon>
        <taxon>Candidatus Thiodiazotropha</taxon>
    </lineage>
</organism>
<evidence type="ECO:0000313" key="1">
    <source>
        <dbReference type="EMBL" id="MCG7979451.1"/>
    </source>
</evidence>